<name>A0A4V2NZP9_9ACTN</name>
<proteinExistence type="predicted"/>
<protein>
    <submittedName>
        <fullName evidence="2">Transcriptional regulator</fullName>
    </submittedName>
</protein>
<sequence>MTPEHGQPVAQEADVAVPVAGIQQLLAALQDPVRLEMVRRLVGAGGEAQCKNLYDGIGKSTAAHHFKILREAGITERLTVDGTIHQRLRSDDVAQAAPGLLDAVIGAAQRQAE</sequence>
<keyword evidence="3" id="KW-1185">Reference proteome</keyword>
<dbReference type="Pfam" id="PF12840">
    <property type="entry name" value="HTH_20"/>
    <property type="match status" value="1"/>
</dbReference>
<dbReference type="InterPro" id="IPR036388">
    <property type="entry name" value="WH-like_DNA-bd_sf"/>
</dbReference>
<dbReference type="OrthoDB" id="4471357at2"/>
<dbReference type="GO" id="GO:0003700">
    <property type="term" value="F:DNA-binding transcription factor activity"/>
    <property type="evidence" value="ECO:0007669"/>
    <property type="project" value="InterPro"/>
</dbReference>
<dbReference type="RefSeq" id="WP_131582265.1">
    <property type="nucleotide sequence ID" value="NZ_SJZJ01000007.1"/>
</dbReference>
<evidence type="ECO:0000313" key="3">
    <source>
        <dbReference type="Proteomes" id="UP000295453"/>
    </source>
</evidence>
<dbReference type="EMBL" id="SJZJ01000007">
    <property type="protein sequence ID" value="TCJ29862.1"/>
    <property type="molecule type" value="Genomic_DNA"/>
</dbReference>
<dbReference type="InterPro" id="IPR036390">
    <property type="entry name" value="WH_DNA-bd_sf"/>
</dbReference>
<dbReference type="AlphaFoldDB" id="A0A4V2NZP9"/>
<dbReference type="PRINTS" id="PR00778">
    <property type="entry name" value="HTHARSR"/>
</dbReference>
<dbReference type="Gene3D" id="1.10.10.10">
    <property type="entry name" value="Winged helix-like DNA-binding domain superfamily/Winged helix DNA-binding domain"/>
    <property type="match status" value="1"/>
</dbReference>
<reference evidence="2 3" key="1">
    <citation type="submission" date="2019-03" db="EMBL/GenBank/DDBJ databases">
        <authorList>
            <person name="Kim M.K.M."/>
        </authorList>
    </citation>
    <scope>NUCLEOTIDE SEQUENCE [LARGE SCALE GENOMIC DNA]</scope>
    <source>
        <strain evidence="2 3">18JY15-6</strain>
    </source>
</reference>
<dbReference type="InterPro" id="IPR001845">
    <property type="entry name" value="HTH_ArsR_DNA-bd_dom"/>
</dbReference>
<gene>
    <name evidence="2" type="ORF">EPD65_06055</name>
</gene>
<evidence type="ECO:0000259" key="1">
    <source>
        <dbReference type="SMART" id="SM00418"/>
    </source>
</evidence>
<organism evidence="2 3">
    <name type="scientific">Nocardioides jejuensis</name>
    <dbReference type="NCBI Taxonomy" id="2502782"/>
    <lineage>
        <taxon>Bacteria</taxon>
        <taxon>Bacillati</taxon>
        <taxon>Actinomycetota</taxon>
        <taxon>Actinomycetes</taxon>
        <taxon>Propionibacteriales</taxon>
        <taxon>Nocardioidaceae</taxon>
        <taxon>Nocardioides</taxon>
    </lineage>
</organism>
<comment type="caution">
    <text evidence="2">The sequence shown here is derived from an EMBL/GenBank/DDBJ whole genome shotgun (WGS) entry which is preliminary data.</text>
</comment>
<dbReference type="Proteomes" id="UP000295453">
    <property type="component" value="Unassembled WGS sequence"/>
</dbReference>
<dbReference type="SMART" id="SM00418">
    <property type="entry name" value="HTH_ARSR"/>
    <property type="match status" value="1"/>
</dbReference>
<evidence type="ECO:0000313" key="2">
    <source>
        <dbReference type="EMBL" id="TCJ29862.1"/>
    </source>
</evidence>
<dbReference type="SUPFAM" id="SSF46785">
    <property type="entry name" value="Winged helix' DNA-binding domain"/>
    <property type="match status" value="1"/>
</dbReference>
<accession>A0A4V2NZP9</accession>
<feature type="domain" description="HTH arsR-type" evidence="1">
    <location>
        <begin position="24"/>
        <end position="102"/>
    </location>
</feature>